<protein>
    <recommendedName>
        <fullName evidence="4">Transferase hexapeptide repeat containing protein</fullName>
    </recommendedName>
</protein>
<sequence length="68" mass="7659">MLDEAAIEQRLATLEREVAALKQKNNNDSTSDNWLNKLIGSISDEAAFLEALEYGRSFRQSDKPEETS</sequence>
<organism evidence="2 3">
    <name type="scientific">Dulcicalothrix desertica PCC 7102</name>
    <dbReference type="NCBI Taxonomy" id="232991"/>
    <lineage>
        <taxon>Bacteria</taxon>
        <taxon>Bacillati</taxon>
        <taxon>Cyanobacteriota</taxon>
        <taxon>Cyanophyceae</taxon>
        <taxon>Nostocales</taxon>
        <taxon>Calotrichaceae</taxon>
        <taxon>Dulcicalothrix</taxon>
    </lineage>
</organism>
<dbReference type="Proteomes" id="UP000271624">
    <property type="component" value="Unassembled WGS sequence"/>
</dbReference>
<evidence type="ECO:0008006" key="4">
    <source>
        <dbReference type="Google" id="ProtNLM"/>
    </source>
</evidence>
<dbReference type="AlphaFoldDB" id="A0A3S1B5L9"/>
<accession>A0A3S1B5L9</accession>
<evidence type="ECO:0000313" key="2">
    <source>
        <dbReference type="EMBL" id="RUT05258.1"/>
    </source>
</evidence>
<reference evidence="2" key="2">
    <citation type="journal article" date="2019" name="Genome Biol. Evol.">
        <title>Day and night: Metabolic profiles and evolutionary relationships of six axenic non-marine cyanobacteria.</title>
        <authorList>
            <person name="Will S.E."/>
            <person name="Henke P."/>
            <person name="Boedeker C."/>
            <person name="Huang S."/>
            <person name="Brinkmann H."/>
            <person name="Rohde M."/>
            <person name="Jarek M."/>
            <person name="Friedl T."/>
            <person name="Seufert S."/>
            <person name="Schumacher M."/>
            <person name="Overmann J."/>
            <person name="Neumann-Schaal M."/>
            <person name="Petersen J."/>
        </authorList>
    </citation>
    <scope>NUCLEOTIDE SEQUENCE [LARGE SCALE GENOMIC DNA]</scope>
    <source>
        <strain evidence="2">PCC 7102</strain>
    </source>
</reference>
<dbReference type="OrthoDB" id="574630at2"/>
<gene>
    <name evidence="2" type="ORF">DSM106972_040790</name>
</gene>
<comment type="caution">
    <text evidence="2">The sequence shown here is derived from an EMBL/GenBank/DDBJ whole genome shotgun (WGS) entry which is preliminary data.</text>
</comment>
<dbReference type="RefSeq" id="WP_127082490.1">
    <property type="nucleotide sequence ID" value="NZ_RSCL01000009.1"/>
</dbReference>
<evidence type="ECO:0000256" key="1">
    <source>
        <dbReference type="SAM" id="Coils"/>
    </source>
</evidence>
<proteinExistence type="predicted"/>
<evidence type="ECO:0000313" key="3">
    <source>
        <dbReference type="Proteomes" id="UP000271624"/>
    </source>
</evidence>
<name>A0A3S1B5L9_9CYAN</name>
<reference evidence="2" key="1">
    <citation type="submission" date="2018-12" db="EMBL/GenBank/DDBJ databases">
        <authorList>
            <person name="Will S."/>
            <person name="Neumann-Schaal M."/>
            <person name="Henke P."/>
        </authorList>
    </citation>
    <scope>NUCLEOTIDE SEQUENCE</scope>
    <source>
        <strain evidence="2">PCC 7102</strain>
    </source>
</reference>
<keyword evidence="3" id="KW-1185">Reference proteome</keyword>
<feature type="coiled-coil region" evidence="1">
    <location>
        <begin position="4"/>
        <end position="31"/>
    </location>
</feature>
<keyword evidence="1" id="KW-0175">Coiled coil</keyword>
<dbReference type="EMBL" id="RSCL01000009">
    <property type="protein sequence ID" value="RUT05258.1"/>
    <property type="molecule type" value="Genomic_DNA"/>
</dbReference>